<keyword evidence="1" id="KW-0812">Transmembrane</keyword>
<keyword evidence="1" id="KW-1133">Transmembrane helix</keyword>
<evidence type="ECO:0000313" key="2">
    <source>
        <dbReference type="EMBL" id="KIM32370.1"/>
    </source>
</evidence>
<dbReference type="Proteomes" id="UP000054097">
    <property type="component" value="Unassembled WGS sequence"/>
</dbReference>
<evidence type="ECO:0000313" key="3">
    <source>
        <dbReference type="Proteomes" id="UP000054097"/>
    </source>
</evidence>
<feature type="transmembrane region" description="Helical" evidence="1">
    <location>
        <begin position="111"/>
        <end position="136"/>
    </location>
</feature>
<feature type="transmembrane region" description="Helical" evidence="1">
    <location>
        <begin position="305"/>
        <end position="325"/>
    </location>
</feature>
<evidence type="ECO:0000256" key="1">
    <source>
        <dbReference type="SAM" id="Phobius"/>
    </source>
</evidence>
<gene>
    <name evidence="2" type="ORF">M408DRAFT_326962</name>
</gene>
<feature type="transmembrane region" description="Helical" evidence="1">
    <location>
        <begin position="216"/>
        <end position="237"/>
    </location>
</feature>
<name>A0A0C3B6B5_SERVB</name>
<dbReference type="OrthoDB" id="72269at2759"/>
<feature type="transmembrane region" description="Helical" evidence="1">
    <location>
        <begin position="156"/>
        <end position="177"/>
    </location>
</feature>
<sequence length="344" mass="37092">MSPTKSLFAALVFSGVVVCAVYTVAIHLDASGGQKLLENTCPPSVVNAYSKQYGTGIFAVDSVLCGMDTLFKTSFEEPIKDFMTSFLLNGPVCLFVLLLESSRSDKPYVAFAPLLFGILTQTITAAIASSVFWTLFVVQACFGGSRQGRTPVSRTAVEAALLAVLIGYLIPTAWMMVTKSSLAIVLWHPCVVYMSAIQNGWTWYRGATPAGSGFGMAQWALLFFCAVGSITWANTILLPHVSKTFVYDLWEWLPSAAIPDPRSTTLQSAVLHLLQYDAAWMFGSTLLAALFLSDEIKDTLFTAQILPATVAAFGPGAVVGGLWIFRELQLVAAAHEASSKPKTE</sequence>
<dbReference type="AlphaFoldDB" id="A0A0C3B6B5"/>
<dbReference type="STRING" id="933852.A0A0C3B6B5"/>
<keyword evidence="1" id="KW-0472">Membrane</keyword>
<dbReference type="HOGENOM" id="CLU_051717_0_0_1"/>
<reference evidence="3" key="2">
    <citation type="submission" date="2015-01" db="EMBL/GenBank/DDBJ databases">
        <title>Evolutionary Origins and Diversification of the Mycorrhizal Mutualists.</title>
        <authorList>
            <consortium name="DOE Joint Genome Institute"/>
            <consortium name="Mycorrhizal Genomics Consortium"/>
            <person name="Kohler A."/>
            <person name="Kuo A."/>
            <person name="Nagy L.G."/>
            <person name="Floudas D."/>
            <person name="Copeland A."/>
            <person name="Barry K.W."/>
            <person name="Cichocki N."/>
            <person name="Veneault-Fourrey C."/>
            <person name="LaButti K."/>
            <person name="Lindquist E.A."/>
            <person name="Lipzen A."/>
            <person name="Lundell T."/>
            <person name="Morin E."/>
            <person name="Murat C."/>
            <person name="Riley R."/>
            <person name="Ohm R."/>
            <person name="Sun H."/>
            <person name="Tunlid A."/>
            <person name="Henrissat B."/>
            <person name="Grigoriev I.V."/>
            <person name="Hibbett D.S."/>
            <person name="Martin F."/>
        </authorList>
    </citation>
    <scope>NUCLEOTIDE SEQUENCE [LARGE SCALE GENOMIC DNA]</scope>
    <source>
        <strain evidence="3">MAFF 305830</strain>
    </source>
</reference>
<organism evidence="2 3">
    <name type="scientific">Serendipita vermifera MAFF 305830</name>
    <dbReference type="NCBI Taxonomy" id="933852"/>
    <lineage>
        <taxon>Eukaryota</taxon>
        <taxon>Fungi</taxon>
        <taxon>Dikarya</taxon>
        <taxon>Basidiomycota</taxon>
        <taxon>Agaricomycotina</taxon>
        <taxon>Agaricomycetes</taxon>
        <taxon>Sebacinales</taxon>
        <taxon>Serendipitaceae</taxon>
        <taxon>Serendipita</taxon>
    </lineage>
</organism>
<feature type="transmembrane region" description="Helical" evidence="1">
    <location>
        <begin position="273"/>
        <end position="293"/>
    </location>
</feature>
<feature type="transmembrane region" description="Helical" evidence="1">
    <location>
        <begin position="7"/>
        <end position="28"/>
    </location>
</feature>
<proteinExistence type="predicted"/>
<keyword evidence="3" id="KW-1185">Reference proteome</keyword>
<feature type="transmembrane region" description="Helical" evidence="1">
    <location>
        <begin position="82"/>
        <end position="99"/>
    </location>
</feature>
<reference evidence="2 3" key="1">
    <citation type="submission" date="2014-04" db="EMBL/GenBank/DDBJ databases">
        <authorList>
            <consortium name="DOE Joint Genome Institute"/>
            <person name="Kuo A."/>
            <person name="Zuccaro A."/>
            <person name="Kohler A."/>
            <person name="Nagy L.G."/>
            <person name="Floudas D."/>
            <person name="Copeland A."/>
            <person name="Barry K.W."/>
            <person name="Cichocki N."/>
            <person name="Veneault-Fourrey C."/>
            <person name="LaButti K."/>
            <person name="Lindquist E.A."/>
            <person name="Lipzen A."/>
            <person name="Lundell T."/>
            <person name="Morin E."/>
            <person name="Murat C."/>
            <person name="Sun H."/>
            <person name="Tunlid A."/>
            <person name="Henrissat B."/>
            <person name="Grigoriev I.V."/>
            <person name="Hibbett D.S."/>
            <person name="Martin F."/>
            <person name="Nordberg H.P."/>
            <person name="Cantor M.N."/>
            <person name="Hua S.X."/>
        </authorList>
    </citation>
    <scope>NUCLEOTIDE SEQUENCE [LARGE SCALE GENOMIC DNA]</scope>
    <source>
        <strain evidence="2 3">MAFF 305830</strain>
    </source>
</reference>
<protein>
    <submittedName>
        <fullName evidence="2">Uncharacterized protein</fullName>
    </submittedName>
</protein>
<dbReference type="EMBL" id="KN824280">
    <property type="protein sequence ID" value="KIM32370.1"/>
    <property type="molecule type" value="Genomic_DNA"/>
</dbReference>
<feature type="transmembrane region" description="Helical" evidence="1">
    <location>
        <begin position="184"/>
        <end position="204"/>
    </location>
</feature>
<accession>A0A0C3B6B5</accession>